<organism evidence="2">
    <name type="scientific">mine drainage metagenome</name>
    <dbReference type="NCBI Taxonomy" id="410659"/>
    <lineage>
        <taxon>unclassified sequences</taxon>
        <taxon>metagenomes</taxon>
        <taxon>ecological metagenomes</taxon>
    </lineage>
</organism>
<evidence type="ECO:0000313" key="2">
    <source>
        <dbReference type="EMBL" id="CBH99897.1"/>
    </source>
</evidence>
<gene>
    <name evidence="2" type="ORF">CARN3_0863</name>
</gene>
<dbReference type="AlphaFoldDB" id="E6PY88"/>
<feature type="region of interest" description="Disordered" evidence="1">
    <location>
        <begin position="1"/>
        <end position="21"/>
    </location>
</feature>
<comment type="caution">
    <text evidence="2">The sequence shown here is derived from an EMBL/GenBank/DDBJ whole genome shotgun (WGS) entry which is preliminary data.</text>
</comment>
<reference evidence="2" key="1">
    <citation type="submission" date="2009-10" db="EMBL/GenBank/DDBJ databases">
        <title>Diversity of trophic interactions inside an arsenic-rich microbial ecosystem.</title>
        <authorList>
            <person name="Bertin P.N."/>
            <person name="Heinrich-Salmeron A."/>
            <person name="Pelletier E."/>
            <person name="Goulhen-Chollet F."/>
            <person name="Arsene-Ploetze F."/>
            <person name="Gallien S."/>
            <person name="Calteau A."/>
            <person name="Vallenet D."/>
            <person name="Casiot C."/>
            <person name="Chane-Woon-Ming B."/>
            <person name="Giloteaux L."/>
            <person name="Barakat M."/>
            <person name="Bonnefoy V."/>
            <person name="Bruneel O."/>
            <person name="Chandler M."/>
            <person name="Cleiss J."/>
            <person name="Duran R."/>
            <person name="Elbaz-Poulichet F."/>
            <person name="Fonknechten N."/>
            <person name="Lauga B."/>
            <person name="Mornico D."/>
            <person name="Ortet P."/>
            <person name="Schaeffer C."/>
            <person name="Siguier P."/>
            <person name="Alexander Thil Smith A."/>
            <person name="Van Dorsselaer A."/>
            <person name="Weissenbach J."/>
            <person name="Medigue C."/>
            <person name="Le Paslier D."/>
        </authorList>
    </citation>
    <scope>NUCLEOTIDE SEQUENCE</scope>
</reference>
<accession>E6PY88</accession>
<protein>
    <submittedName>
        <fullName evidence="2">Uncharacterized protein</fullName>
    </submittedName>
</protein>
<proteinExistence type="predicted"/>
<sequence>MFGSGEALDGGEGAAEFGEAF</sequence>
<dbReference type="EMBL" id="CABN01000067">
    <property type="protein sequence ID" value="CBH99897.1"/>
    <property type="molecule type" value="Genomic_DNA"/>
</dbReference>
<name>E6PY88_9ZZZZ</name>
<evidence type="ECO:0000256" key="1">
    <source>
        <dbReference type="SAM" id="MobiDB-lite"/>
    </source>
</evidence>